<dbReference type="Pfam" id="PF01451">
    <property type="entry name" value="LMWPc"/>
    <property type="match status" value="1"/>
</dbReference>
<keyword evidence="3" id="KW-0904">Protein phosphatase</keyword>
<comment type="similarity">
    <text evidence="1">Belongs to the low molecular weight phosphotyrosine protein phosphatase family.</text>
</comment>
<protein>
    <submittedName>
        <fullName evidence="5">Low molecular weight protein arginine phosphatase</fullName>
    </submittedName>
</protein>
<evidence type="ECO:0000256" key="2">
    <source>
        <dbReference type="ARBA" id="ARBA00022801"/>
    </source>
</evidence>
<proteinExistence type="inferred from homology"/>
<reference evidence="6" key="1">
    <citation type="journal article" date="2019" name="Int. J. Syst. Evol. Microbiol.">
        <title>The Global Catalogue of Microorganisms (GCM) 10K type strain sequencing project: providing services to taxonomists for standard genome sequencing and annotation.</title>
        <authorList>
            <consortium name="The Broad Institute Genomics Platform"/>
            <consortium name="The Broad Institute Genome Sequencing Center for Infectious Disease"/>
            <person name="Wu L."/>
            <person name="Ma J."/>
        </authorList>
    </citation>
    <scope>NUCLEOTIDE SEQUENCE [LARGE SCALE GENOMIC DNA]</scope>
    <source>
        <strain evidence="6">CCUG 56607</strain>
    </source>
</reference>
<organism evidence="5 6">
    <name type="scientific">Thalassobacillus hwangdonensis</name>
    <dbReference type="NCBI Taxonomy" id="546108"/>
    <lineage>
        <taxon>Bacteria</taxon>
        <taxon>Bacillati</taxon>
        <taxon>Bacillota</taxon>
        <taxon>Bacilli</taxon>
        <taxon>Bacillales</taxon>
        <taxon>Bacillaceae</taxon>
        <taxon>Thalassobacillus</taxon>
    </lineage>
</organism>
<dbReference type="SMART" id="SM00226">
    <property type="entry name" value="LMWPc"/>
    <property type="match status" value="1"/>
</dbReference>
<sequence length="201" mass="22971">MKVLFICTGNTCRSPMAEALLKHHGTDVEVKSAGIFAGKGQPASQGTVEVLDEKGIKLEHASQSVTGELLQWADVILTMTEQHKQSLLMQHSAHQDRVYTLKEYVLMDELEEWEKLKQAYSDLEEKRLTFMNEHHHLQGKELEKELLDHLEADIIAIKKMEADLPDLNISDPFGGNVTIYRKTLQEIENHIELLVKKMDNR</sequence>
<dbReference type="Proteomes" id="UP001596990">
    <property type="component" value="Unassembled WGS sequence"/>
</dbReference>
<dbReference type="CDD" id="cd16344">
    <property type="entry name" value="LMWPAP"/>
    <property type="match status" value="1"/>
</dbReference>
<dbReference type="InterPro" id="IPR036196">
    <property type="entry name" value="Ptyr_pPase_sf"/>
</dbReference>
<dbReference type="RefSeq" id="WP_386061050.1">
    <property type="nucleotide sequence ID" value="NZ_JBHTKL010000005.1"/>
</dbReference>
<accession>A0ABW3L2Q6</accession>
<dbReference type="PANTHER" id="PTHR11717">
    <property type="entry name" value="LOW MOLECULAR WEIGHT PROTEIN TYROSINE PHOSPHATASE"/>
    <property type="match status" value="1"/>
</dbReference>
<evidence type="ECO:0000313" key="5">
    <source>
        <dbReference type="EMBL" id="MFD1020081.1"/>
    </source>
</evidence>
<keyword evidence="2" id="KW-0378">Hydrolase</keyword>
<keyword evidence="6" id="KW-1185">Reference proteome</keyword>
<name>A0ABW3L2Q6_9BACI</name>
<gene>
    <name evidence="5" type="ORF">ACFQ2J_12920</name>
</gene>
<feature type="domain" description="Phosphotyrosine protein phosphatase I" evidence="4">
    <location>
        <begin position="1"/>
        <end position="133"/>
    </location>
</feature>
<dbReference type="SUPFAM" id="SSF52788">
    <property type="entry name" value="Phosphotyrosine protein phosphatases I"/>
    <property type="match status" value="1"/>
</dbReference>
<evidence type="ECO:0000313" key="6">
    <source>
        <dbReference type="Proteomes" id="UP001596990"/>
    </source>
</evidence>
<evidence type="ECO:0000259" key="4">
    <source>
        <dbReference type="SMART" id="SM00226"/>
    </source>
</evidence>
<dbReference type="PANTHER" id="PTHR11717:SF31">
    <property type="entry name" value="LOW MOLECULAR WEIGHT PROTEIN-TYROSINE-PHOSPHATASE ETP-RELATED"/>
    <property type="match status" value="1"/>
</dbReference>
<dbReference type="InterPro" id="IPR017867">
    <property type="entry name" value="Tyr_phospatase_low_mol_wt"/>
</dbReference>
<dbReference type="InterPro" id="IPR023485">
    <property type="entry name" value="Ptyr_pPase"/>
</dbReference>
<dbReference type="PRINTS" id="PR00719">
    <property type="entry name" value="LMWPTPASE"/>
</dbReference>
<dbReference type="InterPro" id="IPR050438">
    <property type="entry name" value="LMW_PTPase"/>
</dbReference>
<dbReference type="Gene3D" id="3.40.50.2300">
    <property type="match status" value="1"/>
</dbReference>
<dbReference type="EMBL" id="JBHTKL010000005">
    <property type="protein sequence ID" value="MFD1020081.1"/>
    <property type="molecule type" value="Genomic_DNA"/>
</dbReference>
<comment type="caution">
    <text evidence="5">The sequence shown here is derived from an EMBL/GenBank/DDBJ whole genome shotgun (WGS) entry which is preliminary data.</text>
</comment>
<evidence type="ECO:0000256" key="3">
    <source>
        <dbReference type="ARBA" id="ARBA00022912"/>
    </source>
</evidence>
<evidence type="ECO:0000256" key="1">
    <source>
        <dbReference type="ARBA" id="ARBA00011063"/>
    </source>
</evidence>